<dbReference type="GO" id="GO:0051537">
    <property type="term" value="F:2 iron, 2 sulfur cluster binding"/>
    <property type="evidence" value="ECO:0007669"/>
    <property type="project" value="UniProtKB-KW"/>
</dbReference>
<dbReference type="STRING" id="426355.Mrad2831_0112"/>
<name>B1M6A4_METRJ</name>
<dbReference type="EMBL" id="CP001001">
    <property type="protein sequence ID" value="ACB22139.1"/>
    <property type="molecule type" value="Genomic_DNA"/>
</dbReference>
<dbReference type="InterPro" id="IPR052371">
    <property type="entry name" value="BFD-associated_ferredoxin"/>
</dbReference>
<evidence type="ECO:0000313" key="5">
    <source>
        <dbReference type="EMBL" id="ACB22139.1"/>
    </source>
</evidence>
<dbReference type="GO" id="GO:0046872">
    <property type="term" value="F:metal ion binding"/>
    <property type="evidence" value="ECO:0007669"/>
    <property type="project" value="UniProtKB-KW"/>
</dbReference>
<dbReference type="Proteomes" id="UP000006589">
    <property type="component" value="Chromosome"/>
</dbReference>
<evidence type="ECO:0000256" key="2">
    <source>
        <dbReference type="ARBA" id="ARBA00022723"/>
    </source>
</evidence>
<evidence type="ECO:0000256" key="1">
    <source>
        <dbReference type="ARBA" id="ARBA00022714"/>
    </source>
</evidence>
<accession>B1M6A4</accession>
<evidence type="ECO:0000256" key="3">
    <source>
        <dbReference type="ARBA" id="ARBA00023004"/>
    </source>
</evidence>
<keyword evidence="1" id="KW-0001">2Fe-2S</keyword>
<protein>
    <recommendedName>
        <fullName evidence="7">(2Fe-2S)-binding protein</fullName>
    </recommendedName>
</protein>
<gene>
    <name evidence="5" type="ordered locus">Mrad2831_0112</name>
</gene>
<keyword evidence="4" id="KW-0411">Iron-sulfur</keyword>
<evidence type="ECO:0008006" key="7">
    <source>
        <dbReference type="Google" id="ProtNLM"/>
    </source>
</evidence>
<dbReference type="AlphaFoldDB" id="B1M6A4"/>
<organism evidence="5 6">
    <name type="scientific">Methylobacterium radiotolerans (strain ATCC 27329 / DSM 1819 / JCM 2831 / NBRC 15690 / NCIMB 10815 / 0-1)</name>
    <dbReference type="NCBI Taxonomy" id="426355"/>
    <lineage>
        <taxon>Bacteria</taxon>
        <taxon>Pseudomonadati</taxon>
        <taxon>Pseudomonadota</taxon>
        <taxon>Alphaproteobacteria</taxon>
        <taxon>Hyphomicrobiales</taxon>
        <taxon>Methylobacteriaceae</taxon>
        <taxon>Methylobacterium</taxon>
    </lineage>
</organism>
<keyword evidence="2" id="KW-0479">Metal-binding</keyword>
<sequence>MTGFAARMIVCSCNVISDGAVRGCLAPGPGCPRTPAQVYACLGCSPKCGRCARTIRAIMQNALGEAAAAESSHACTTACASACSLVKFQTADEGVAA</sequence>
<dbReference type="eggNOG" id="COG2906">
    <property type="taxonomic scope" value="Bacteria"/>
</dbReference>
<reference evidence="5 6" key="1">
    <citation type="submission" date="2008-03" db="EMBL/GenBank/DDBJ databases">
        <title>Complete sequence of chromosome of Methylobacterium radiotolerans JCM 2831.</title>
        <authorList>
            <consortium name="US DOE Joint Genome Institute"/>
            <person name="Copeland A."/>
            <person name="Lucas S."/>
            <person name="Lapidus A."/>
            <person name="Glavina del Rio T."/>
            <person name="Dalin E."/>
            <person name="Tice H."/>
            <person name="Bruce D."/>
            <person name="Goodwin L."/>
            <person name="Pitluck S."/>
            <person name="Kiss H."/>
            <person name="Brettin T."/>
            <person name="Detter J.C."/>
            <person name="Han C."/>
            <person name="Kuske C.R."/>
            <person name="Schmutz J."/>
            <person name="Larimer F."/>
            <person name="Land M."/>
            <person name="Hauser L."/>
            <person name="Kyrpides N."/>
            <person name="Mikhailova N."/>
            <person name="Marx C.J."/>
            <person name="Richardson P."/>
        </authorList>
    </citation>
    <scope>NUCLEOTIDE SEQUENCE [LARGE SCALE GENOMIC DNA]</scope>
    <source>
        <strain evidence="6">ATCC 27329 / DSM 1819 / JCM 2831 / NBRC 15690 / NCIMB 10815 / 0-1</strain>
    </source>
</reference>
<proteinExistence type="predicted"/>
<dbReference type="Gene3D" id="1.10.10.1100">
    <property type="entry name" value="BFD-like [2Fe-2S]-binding domain"/>
    <property type="match status" value="1"/>
</dbReference>
<dbReference type="PANTHER" id="PTHR37424:SF1">
    <property type="entry name" value="BACTERIOFERRITIN-ASSOCIATED FERREDOXIN"/>
    <property type="match status" value="1"/>
</dbReference>
<dbReference type="HOGENOM" id="CLU_159205_0_1_5"/>
<keyword evidence="3" id="KW-0408">Iron</keyword>
<dbReference type="KEGG" id="mrd:Mrad2831_0112"/>
<dbReference type="InterPro" id="IPR041854">
    <property type="entry name" value="BFD-like_2Fe2S-bd_dom_sf"/>
</dbReference>
<dbReference type="PANTHER" id="PTHR37424">
    <property type="entry name" value="BACTERIOFERRITIN-ASSOCIATED FERREDOXIN"/>
    <property type="match status" value="1"/>
</dbReference>
<evidence type="ECO:0000313" key="6">
    <source>
        <dbReference type="Proteomes" id="UP000006589"/>
    </source>
</evidence>
<evidence type="ECO:0000256" key="4">
    <source>
        <dbReference type="ARBA" id="ARBA00023014"/>
    </source>
</evidence>